<keyword evidence="6 13" id="KW-0547">Nucleotide-binding</keyword>
<evidence type="ECO:0000259" key="14">
    <source>
        <dbReference type="PROSITE" id="PS50862"/>
    </source>
</evidence>
<dbReference type="Gene3D" id="3.40.50.800">
    <property type="entry name" value="Anticodon-binding domain"/>
    <property type="match status" value="1"/>
</dbReference>
<dbReference type="PRINTS" id="PR01047">
    <property type="entry name" value="TRNASYNTHTHR"/>
</dbReference>
<dbReference type="InterPro" id="IPR012675">
    <property type="entry name" value="Beta-grasp_dom_sf"/>
</dbReference>
<comment type="caution">
    <text evidence="13">Lacks conserved residue(s) required for the propagation of feature annotation.</text>
</comment>
<dbReference type="InterPro" id="IPR045864">
    <property type="entry name" value="aa-tRNA-synth_II/BPL/LPL"/>
</dbReference>
<dbReference type="AlphaFoldDB" id="A0A134CIH7"/>
<evidence type="ECO:0000313" key="16">
    <source>
        <dbReference type="EMBL" id="KXB91929.1"/>
    </source>
</evidence>
<dbReference type="GO" id="GO:0004829">
    <property type="term" value="F:threonine-tRNA ligase activity"/>
    <property type="evidence" value="ECO:0007669"/>
    <property type="project" value="UniProtKB-UniRule"/>
</dbReference>
<dbReference type="GO" id="GO:0006435">
    <property type="term" value="P:threonyl-tRNA aminoacylation"/>
    <property type="evidence" value="ECO:0007669"/>
    <property type="project" value="UniProtKB-UniRule"/>
</dbReference>
<keyword evidence="8 13" id="KW-0067">ATP-binding</keyword>
<dbReference type="GO" id="GO:0140096">
    <property type="term" value="F:catalytic activity, acting on a protein"/>
    <property type="evidence" value="ECO:0007669"/>
    <property type="project" value="UniProtKB-ARBA"/>
</dbReference>
<dbReference type="GO" id="GO:0005524">
    <property type="term" value="F:ATP binding"/>
    <property type="evidence" value="ECO:0007669"/>
    <property type="project" value="UniProtKB-UniRule"/>
</dbReference>
<dbReference type="GO" id="GO:0000049">
    <property type="term" value="F:tRNA binding"/>
    <property type="evidence" value="ECO:0007669"/>
    <property type="project" value="UniProtKB-KW"/>
</dbReference>
<comment type="catalytic activity">
    <reaction evidence="12 13">
        <text>tRNA(Thr) + L-threonine + ATP = L-threonyl-tRNA(Thr) + AMP + diphosphate + H(+)</text>
        <dbReference type="Rhea" id="RHEA:24624"/>
        <dbReference type="Rhea" id="RHEA-COMP:9670"/>
        <dbReference type="Rhea" id="RHEA-COMP:9704"/>
        <dbReference type="ChEBI" id="CHEBI:15378"/>
        <dbReference type="ChEBI" id="CHEBI:30616"/>
        <dbReference type="ChEBI" id="CHEBI:33019"/>
        <dbReference type="ChEBI" id="CHEBI:57926"/>
        <dbReference type="ChEBI" id="CHEBI:78442"/>
        <dbReference type="ChEBI" id="CHEBI:78534"/>
        <dbReference type="ChEBI" id="CHEBI:456215"/>
        <dbReference type="EC" id="6.1.1.3"/>
    </reaction>
</comment>
<comment type="cofactor">
    <cofactor evidence="13">
        <name>Zn(2+)</name>
        <dbReference type="ChEBI" id="CHEBI:29105"/>
    </cofactor>
    <text evidence="13">Binds 1 zinc ion per subunit.</text>
</comment>
<dbReference type="Pfam" id="PF07973">
    <property type="entry name" value="tRNA_SAD"/>
    <property type="match status" value="1"/>
</dbReference>
<evidence type="ECO:0000256" key="3">
    <source>
        <dbReference type="ARBA" id="ARBA00022555"/>
    </source>
</evidence>
<keyword evidence="11 13" id="KW-0030">Aminoacyl-tRNA synthetase</keyword>
<dbReference type="PATRIC" id="fig|1588748.3.peg.632"/>
<keyword evidence="5 13" id="KW-0479">Metal-binding</keyword>
<dbReference type="PROSITE" id="PS50862">
    <property type="entry name" value="AA_TRNA_LIGASE_II"/>
    <property type="match status" value="1"/>
</dbReference>
<dbReference type="EMBL" id="LSDT01000025">
    <property type="protein sequence ID" value="KXB91929.1"/>
    <property type="molecule type" value="Genomic_DNA"/>
</dbReference>
<dbReference type="InterPro" id="IPR047246">
    <property type="entry name" value="ThrRS_anticodon"/>
</dbReference>
<dbReference type="Pfam" id="PF00587">
    <property type="entry name" value="tRNA-synt_2b"/>
    <property type="match status" value="1"/>
</dbReference>
<dbReference type="PANTHER" id="PTHR11451">
    <property type="entry name" value="THREONINE-TRNA LIGASE"/>
    <property type="match status" value="1"/>
</dbReference>
<comment type="subcellular location">
    <subcellularLocation>
        <location evidence="13">Cytoplasm</location>
    </subcellularLocation>
</comment>
<dbReference type="InterPro" id="IPR012676">
    <property type="entry name" value="TGS-like"/>
</dbReference>
<accession>A0A134CIH7</accession>
<dbReference type="PROSITE" id="PS51880">
    <property type="entry name" value="TGS"/>
    <property type="match status" value="1"/>
</dbReference>
<dbReference type="Gene3D" id="3.30.930.10">
    <property type="entry name" value="Bira Bifunctional Protein, Domain 2"/>
    <property type="match status" value="1"/>
</dbReference>
<dbReference type="FunFam" id="3.30.980.10:FF:000005">
    <property type="entry name" value="Threonyl-tRNA synthetase, mitochondrial"/>
    <property type="match status" value="1"/>
</dbReference>
<reference evidence="17" key="1">
    <citation type="submission" date="2016-01" db="EMBL/GenBank/DDBJ databases">
        <authorList>
            <person name="Mitreva M."/>
            <person name="Pepin K.H."/>
            <person name="Mihindukulasuriya K.A."/>
            <person name="Fulton R."/>
            <person name="Fronick C."/>
            <person name="O'Laughlin M."/>
            <person name="Miner T."/>
            <person name="Herter B."/>
            <person name="Rosa B.A."/>
            <person name="Cordes M."/>
            <person name="Tomlinson C."/>
            <person name="Wollam A."/>
            <person name="Palsikar V.B."/>
            <person name="Mardis E.R."/>
            <person name="Wilson R.K."/>
        </authorList>
    </citation>
    <scope>NUCLEOTIDE SEQUENCE [LARGE SCALE GENOMIC DNA]</scope>
    <source>
        <strain evidence="17">KA00182</strain>
    </source>
</reference>
<evidence type="ECO:0000313" key="17">
    <source>
        <dbReference type="Proteomes" id="UP000070160"/>
    </source>
</evidence>
<evidence type="ECO:0000256" key="1">
    <source>
        <dbReference type="ARBA" id="ARBA00008226"/>
    </source>
</evidence>
<evidence type="ECO:0000256" key="5">
    <source>
        <dbReference type="ARBA" id="ARBA00022723"/>
    </source>
</evidence>
<keyword evidence="10 13" id="KW-0648">Protein biosynthesis</keyword>
<evidence type="ECO:0000256" key="9">
    <source>
        <dbReference type="ARBA" id="ARBA00022884"/>
    </source>
</evidence>
<evidence type="ECO:0000256" key="6">
    <source>
        <dbReference type="ARBA" id="ARBA00022741"/>
    </source>
</evidence>
<dbReference type="EC" id="6.1.1.3" evidence="13"/>
<dbReference type="SUPFAM" id="SSF55186">
    <property type="entry name" value="ThrRS/AlaRS common domain"/>
    <property type="match status" value="1"/>
</dbReference>
<keyword evidence="9 13" id="KW-0694">RNA-binding</keyword>
<feature type="binding site" evidence="13">
    <location>
        <position position="403"/>
    </location>
    <ligand>
        <name>Zn(2+)</name>
        <dbReference type="ChEBI" id="CHEBI:29105"/>
        <note>catalytic</note>
    </ligand>
</feature>
<dbReference type="InterPro" id="IPR033728">
    <property type="entry name" value="ThrRS_core"/>
</dbReference>
<dbReference type="SMART" id="SM00863">
    <property type="entry name" value="tRNA_SAD"/>
    <property type="match status" value="1"/>
</dbReference>
<dbReference type="InterPro" id="IPR036621">
    <property type="entry name" value="Anticodon-bd_dom_sf"/>
</dbReference>
<evidence type="ECO:0000259" key="15">
    <source>
        <dbReference type="PROSITE" id="PS51880"/>
    </source>
</evidence>
<dbReference type="InterPro" id="IPR004154">
    <property type="entry name" value="Anticodon-bd"/>
</dbReference>
<gene>
    <name evidence="13" type="primary">thrS</name>
    <name evidence="16" type="ORF">HMPREF3182_00668</name>
</gene>
<keyword evidence="17" id="KW-1185">Reference proteome</keyword>
<dbReference type="InterPro" id="IPR002320">
    <property type="entry name" value="Thr-tRNA-ligase_IIa"/>
</dbReference>
<evidence type="ECO:0000256" key="12">
    <source>
        <dbReference type="ARBA" id="ARBA00049515"/>
    </source>
</evidence>
<dbReference type="Gene3D" id="3.30.54.20">
    <property type="match status" value="1"/>
</dbReference>
<dbReference type="Proteomes" id="UP000070160">
    <property type="component" value="Unassembled WGS sequence"/>
</dbReference>
<feature type="binding site" evidence="13">
    <location>
        <position position="352"/>
    </location>
    <ligand>
        <name>Zn(2+)</name>
        <dbReference type="ChEBI" id="CHEBI:29105"/>
        <note>catalytic</note>
    </ligand>
</feature>
<dbReference type="SUPFAM" id="SSF81271">
    <property type="entry name" value="TGS-like"/>
    <property type="match status" value="1"/>
</dbReference>
<evidence type="ECO:0000256" key="7">
    <source>
        <dbReference type="ARBA" id="ARBA00022833"/>
    </source>
</evidence>
<keyword evidence="4 13" id="KW-0436">Ligase</keyword>
<dbReference type="InterPro" id="IPR012947">
    <property type="entry name" value="tRNA_SAD"/>
</dbReference>
<dbReference type="FunFam" id="3.30.930.10:FF:000002">
    <property type="entry name" value="Threonine--tRNA ligase"/>
    <property type="match status" value="1"/>
</dbReference>
<dbReference type="Gene3D" id="3.10.20.30">
    <property type="match status" value="1"/>
</dbReference>
<feature type="binding site" evidence="13">
    <location>
        <position position="528"/>
    </location>
    <ligand>
        <name>Zn(2+)</name>
        <dbReference type="ChEBI" id="CHEBI:29105"/>
        <note>catalytic</note>
    </ligand>
</feature>
<comment type="similarity">
    <text evidence="1 13">Belongs to the class-II aminoacyl-tRNA synthetase family.</text>
</comment>
<dbReference type="CDD" id="cd00860">
    <property type="entry name" value="ThrRS_anticodon"/>
    <property type="match status" value="1"/>
</dbReference>
<evidence type="ECO:0000256" key="13">
    <source>
        <dbReference type="HAMAP-Rule" id="MF_00184"/>
    </source>
</evidence>
<dbReference type="HAMAP" id="MF_00184">
    <property type="entry name" value="Thr_tRNA_synth"/>
    <property type="match status" value="1"/>
</dbReference>
<dbReference type="GO" id="GO:0005737">
    <property type="term" value="C:cytoplasm"/>
    <property type="evidence" value="ECO:0007669"/>
    <property type="project" value="UniProtKB-SubCell"/>
</dbReference>
<dbReference type="InterPro" id="IPR002314">
    <property type="entry name" value="aa-tRNA-synt_IIb"/>
</dbReference>
<keyword evidence="7 13" id="KW-0862">Zinc</keyword>
<dbReference type="GO" id="GO:0016740">
    <property type="term" value="F:transferase activity"/>
    <property type="evidence" value="ECO:0007669"/>
    <property type="project" value="UniProtKB-ARBA"/>
</dbReference>
<comment type="caution">
    <text evidence="16">The sequence shown here is derived from an EMBL/GenBank/DDBJ whole genome shotgun (WGS) entry which is preliminary data.</text>
</comment>
<dbReference type="SUPFAM" id="SSF55681">
    <property type="entry name" value="Class II aaRS and biotin synthetases"/>
    <property type="match status" value="1"/>
</dbReference>
<feature type="domain" description="TGS" evidence="15">
    <location>
        <begin position="19"/>
        <end position="80"/>
    </location>
</feature>
<dbReference type="FunFam" id="3.40.50.800:FF:000001">
    <property type="entry name" value="Threonine--tRNA ligase"/>
    <property type="match status" value="1"/>
</dbReference>
<dbReference type="CDD" id="cd01667">
    <property type="entry name" value="TGS_ThrRS"/>
    <property type="match status" value="1"/>
</dbReference>
<evidence type="ECO:0000256" key="10">
    <source>
        <dbReference type="ARBA" id="ARBA00022917"/>
    </source>
</evidence>
<dbReference type="Gene3D" id="3.30.980.10">
    <property type="entry name" value="Threonyl-trna Synthetase, Chain A, domain 2"/>
    <property type="match status" value="1"/>
</dbReference>
<dbReference type="FunFam" id="3.30.54.20:FF:000002">
    <property type="entry name" value="Threonine--tRNA ligase"/>
    <property type="match status" value="1"/>
</dbReference>
<dbReference type="InterPro" id="IPR006195">
    <property type="entry name" value="aa-tRNA-synth_II"/>
</dbReference>
<dbReference type="Pfam" id="PF02824">
    <property type="entry name" value="TGS"/>
    <property type="match status" value="1"/>
</dbReference>
<dbReference type="PANTHER" id="PTHR11451:SF44">
    <property type="entry name" value="THREONINE--TRNA LIGASE, CHLOROPLASTIC_MITOCHONDRIAL 2"/>
    <property type="match status" value="1"/>
</dbReference>
<organism evidence="16 17">
    <name type="scientific">Megasphaera hutchinsoni</name>
    <dbReference type="NCBI Taxonomy" id="1588748"/>
    <lineage>
        <taxon>Bacteria</taxon>
        <taxon>Bacillati</taxon>
        <taxon>Bacillota</taxon>
        <taxon>Negativicutes</taxon>
        <taxon>Veillonellales</taxon>
        <taxon>Veillonellaceae</taxon>
        <taxon>Megasphaera</taxon>
    </lineage>
</organism>
<evidence type="ECO:0000256" key="11">
    <source>
        <dbReference type="ARBA" id="ARBA00023146"/>
    </source>
</evidence>
<dbReference type="GO" id="GO:0046872">
    <property type="term" value="F:metal ion binding"/>
    <property type="evidence" value="ECO:0007669"/>
    <property type="project" value="UniProtKB-KW"/>
</dbReference>
<sequence>MSKLSSLGDGAFFIKEDFSMAEVILKDGSKKTFPDGISLREAVKQLSNSLAKKVLVAKVNGIVTDLCEPVVDGTTVEFLTFEAQEGKDTLRHTASHVMAQAISHLYPDVKFAIGPAIEQGFYYDLDTEHRFTQEDFAAIEKEMARIVKENQPIEKIVVSREEALQRYRAAHQDYKVELIEDLPEEEVISLYRQGDFVDLCAGPHCETTGSVKAFKLLTVAGAYWRGDEKNKMLQRIYGTAFEKKSDLDAYVKMREEAEKRDHRKLGKQLDLFSFHEEGPGFPFFHAKGMVVRNCLLDFWRELHKAAGYDEIMTPTILNRQLWEQSGHWDHYRDNMYFTTIDEQPYAIKPMNCPGGILVYKSNVHSYRDFPIRAAELGLVHRHELHGALHGLFRVRCFTQDDAHLFMLPSQMKKEISGIMDLFDTAYKQFGLEYHVELSTRPEDSMGSDEIWELATRTLHEVIEEKKIPYVINEGDGAFYGPKLDFHLKDCIGRTWQCGTIQLDMLMPERFDVTYVGEDGQKHRPVMVHRACFGSIERFLGIITENYAGAFPVWLAPVQIKFLPISDKHLAYAKELAQQFKQAGLRVEVDTSNEKIGYKIRKAQMEKTPYMAVVGDKEMADHTIAVRERSQGDMGVKPADEVLALIKELAVTRKG</sequence>
<dbReference type="NCBIfam" id="TIGR00418">
    <property type="entry name" value="thrS"/>
    <property type="match status" value="1"/>
</dbReference>
<dbReference type="STRING" id="1588748.HMPREF3182_00668"/>
<proteinExistence type="inferred from homology"/>
<evidence type="ECO:0000256" key="2">
    <source>
        <dbReference type="ARBA" id="ARBA00022490"/>
    </source>
</evidence>
<dbReference type="Pfam" id="PF03129">
    <property type="entry name" value="HGTP_anticodon"/>
    <property type="match status" value="1"/>
</dbReference>
<dbReference type="InterPro" id="IPR004095">
    <property type="entry name" value="TGS"/>
</dbReference>
<name>A0A134CIH7_9FIRM</name>
<evidence type="ECO:0000256" key="8">
    <source>
        <dbReference type="ARBA" id="ARBA00022840"/>
    </source>
</evidence>
<keyword evidence="2 13" id="KW-0963">Cytoplasm</keyword>
<dbReference type="CDD" id="cd00771">
    <property type="entry name" value="ThrRS_core"/>
    <property type="match status" value="1"/>
</dbReference>
<keyword evidence="3 13" id="KW-0820">tRNA-binding</keyword>
<protein>
    <recommendedName>
        <fullName evidence="13">Threonine--tRNA ligase</fullName>
        <ecNumber evidence="13">6.1.1.3</ecNumber>
    </recommendedName>
    <alternativeName>
        <fullName evidence="13">Threonyl-tRNA synthetase</fullName>
        <shortName evidence="13">ThrRS</shortName>
    </alternativeName>
</protein>
<dbReference type="SUPFAM" id="SSF52954">
    <property type="entry name" value="Class II aaRS ABD-related"/>
    <property type="match status" value="1"/>
</dbReference>
<comment type="subunit">
    <text evidence="13">Homodimer.</text>
</comment>
<evidence type="ECO:0000256" key="4">
    <source>
        <dbReference type="ARBA" id="ARBA00022598"/>
    </source>
</evidence>
<dbReference type="InterPro" id="IPR018163">
    <property type="entry name" value="Thr/Ala-tRNA-synth_IIc_edit"/>
</dbReference>
<feature type="domain" description="Aminoacyl-transfer RNA synthetases class-II family profile" evidence="14">
    <location>
        <begin position="288"/>
        <end position="551"/>
    </location>
</feature>